<gene>
    <name evidence="1" type="ORF">METZ01_LOCUS138410</name>
</gene>
<sequence length="57" mass="6552">MTRRNYLFKHQLANLVGLSYERLTQIIADGDAEVEEDIVRRLCTGLECERADIVAQD</sequence>
<dbReference type="EMBL" id="UINC01020354">
    <property type="protein sequence ID" value="SVA85556.1"/>
    <property type="molecule type" value="Genomic_DNA"/>
</dbReference>
<accession>A0A381Z8C6</accession>
<evidence type="ECO:0000313" key="1">
    <source>
        <dbReference type="EMBL" id="SVA85556.1"/>
    </source>
</evidence>
<protein>
    <submittedName>
        <fullName evidence="1">Uncharacterized protein</fullName>
    </submittedName>
</protein>
<dbReference type="AlphaFoldDB" id="A0A381Z8C6"/>
<name>A0A381Z8C6_9ZZZZ</name>
<organism evidence="1">
    <name type="scientific">marine metagenome</name>
    <dbReference type="NCBI Taxonomy" id="408172"/>
    <lineage>
        <taxon>unclassified sequences</taxon>
        <taxon>metagenomes</taxon>
        <taxon>ecological metagenomes</taxon>
    </lineage>
</organism>
<proteinExistence type="predicted"/>
<reference evidence="1" key="1">
    <citation type="submission" date="2018-05" db="EMBL/GenBank/DDBJ databases">
        <authorList>
            <person name="Lanie J.A."/>
            <person name="Ng W.-L."/>
            <person name="Kazmierczak K.M."/>
            <person name="Andrzejewski T.M."/>
            <person name="Davidsen T.M."/>
            <person name="Wayne K.J."/>
            <person name="Tettelin H."/>
            <person name="Glass J.I."/>
            <person name="Rusch D."/>
            <person name="Podicherti R."/>
            <person name="Tsui H.-C.T."/>
            <person name="Winkler M.E."/>
        </authorList>
    </citation>
    <scope>NUCLEOTIDE SEQUENCE</scope>
</reference>